<accession>A0A8C5ALN6</accession>
<proteinExistence type="predicted"/>
<dbReference type="Proteomes" id="UP000694546">
    <property type="component" value="Chromosome 23"/>
</dbReference>
<name>A0A8C5ALN6_GADMO</name>
<keyword evidence="2" id="KW-1185">Reference proteome</keyword>
<organism evidence="1 2">
    <name type="scientific">Gadus morhua</name>
    <name type="common">Atlantic cod</name>
    <dbReference type="NCBI Taxonomy" id="8049"/>
    <lineage>
        <taxon>Eukaryota</taxon>
        <taxon>Metazoa</taxon>
        <taxon>Chordata</taxon>
        <taxon>Craniata</taxon>
        <taxon>Vertebrata</taxon>
        <taxon>Euteleostomi</taxon>
        <taxon>Actinopterygii</taxon>
        <taxon>Neopterygii</taxon>
        <taxon>Teleostei</taxon>
        <taxon>Neoteleostei</taxon>
        <taxon>Acanthomorphata</taxon>
        <taxon>Zeiogadaria</taxon>
        <taxon>Gadariae</taxon>
        <taxon>Gadiformes</taxon>
        <taxon>Gadoidei</taxon>
        <taxon>Gadidae</taxon>
        <taxon>Gadus</taxon>
    </lineage>
</organism>
<dbReference type="Ensembl" id="ENSGMOT00000073145.1">
    <property type="protein sequence ID" value="ENSGMOP00000033480.1"/>
    <property type="gene ID" value="ENSGMOG00000036872.1"/>
</dbReference>
<protein>
    <submittedName>
        <fullName evidence="1">Uncharacterized protein</fullName>
    </submittedName>
</protein>
<dbReference type="AlphaFoldDB" id="A0A8C5ALN6"/>
<evidence type="ECO:0000313" key="2">
    <source>
        <dbReference type="Proteomes" id="UP000694546"/>
    </source>
</evidence>
<reference evidence="1" key="1">
    <citation type="submission" date="2025-08" db="UniProtKB">
        <authorList>
            <consortium name="Ensembl"/>
        </authorList>
    </citation>
    <scope>IDENTIFICATION</scope>
</reference>
<reference evidence="1" key="2">
    <citation type="submission" date="2025-09" db="UniProtKB">
        <authorList>
            <consortium name="Ensembl"/>
        </authorList>
    </citation>
    <scope>IDENTIFICATION</scope>
</reference>
<dbReference type="Gene3D" id="2.40.50.40">
    <property type="match status" value="1"/>
</dbReference>
<sequence>MALNQSRYVETADSFRETNRLSVPPSADEKFSECCTKVSTQQITETIVDYMVQKRNNHCVNAIM</sequence>
<dbReference type="GeneTree" id="ENSGT01030000239938"/>
<evidence type="ECO:0000313" key="1">
    <source>
        <dbReference type="Ensembl" id="ENSGMOP00000033480.1"/>
    </source>
</evidence>